<dbReference type="Gene3D" id="3.40.50.2300">
    <property type="match status" value="1"/>
</dbReference>
<dbReference type="PANTHER" id="PTHR44591">
    <property type="entry name" value="STRESS RESPONSE REGULATOR PROTEIN 1"/>
    <property type="match status" value="1"/>
</dbReference>
<organism evidence="5 6">
    <name type="scientific">Halopseudomonas formosensis</name>
    <dbReference type="NCBI Taxonomy" id="1002526"/>
    <lineage>
        <taxon>Bacteria</taxon>
        <taxon>Pseudomonadati</taxon>
        <taxon>Pseudomonadota</taxon>
        <taxon>Gammaproteobacteria</taxon>
        <taxon>Pseudomonadales</taxon>
        <taxon>Pseudomonadaceae</taxon>
        <taxon>Halopseudomonas</taxon>
    </lineage>
</organism>
<evidence type="ECO:0000313" key="6">
    <source>
        <dbReference type="Proteomes" id="UP001281217"/>
    </source>
</evidence>
<protein>
    <submittedName>
        <fullName evidence="5">Response regulator</fullName>
    </submittedName>
</protein>
<keyword evidence="1" id="KW-0145">Chemotaxis</keyword>
<accession>A0ABU5BV28</accession>
<sequence>MPKCLYTRAQGSAVPDAIPLLICDDSGMARKQLMRAMPRGWPFRITQADNGQAGLEAIRAGLGEIVLLDLTMPELDGFEVLRRMREERLQAQVIVISGDVQEEAIRRALELGARSFIRKPADAGQLEQALLALGVHAPTIDPSLPAAELDLPSVGFRDAFREVANIAMGRAAELLARVLGVFIKLPVPNVNILEVAELHMALADAQGNRQVSAICQGYIGSGIAGEALLIFHDSQISDVARLLKHQSGNSSPLELQLDLAAIVIGACLNGICEQLDLQLSSGHPMVLGQHCTIEELIRVNRNRWKRTLAVEISYALEDHDIKFDLLLLFTEASVQVLQRKTALLIN</sequence>
<dbReference type="CDD" id="cd17593">
    <property type="entry name" value="REC_CheC-like"/>
    <property type="match status" value="1"/>
</dbReference>
<feature type="modified residue" description="4-aspartylphosphate" evidence="3">
    <location>
        <position position="69"/>
    </location>
</feature>
<reference evidence="6" key="1">
    <citation type="submission" date="2023-07" db="EMBL/GenBank/DDBJ databases">
        <authorList>
            <person name="de Witt J."/>
        </authorList>
    </citation>
    <scope>NUCLEOTIDE SEQUENCE [LARGE SCALE GENOMIC DNA]</scope>
    <source>
        <strain evidence="6">FZJ</strain>
    </source>
</reference>
<dbReference type="InterPro" id="IPR028976">
    <property type="entry name" value="CheC-like_sf"/>
</dbReference>
<dbReference type="SMART" id="SM00448">
    <property type="entry name" value="REC"/>
    <property type="match status" value="1"/>
</dbReference>
<gene>
    <name evidence="5" type="ORF">RED13_001043</name>
</gene>
<comment type="caution">
    <text evidence="5">The sequence shown here is derived from an EMBL/GenBank/DDBJ whole genome shotgun (WGS) entry which is preliminary data.</text>
</comment>
<dbReference type="InterPro" id="IPR001789">
    <property type="entry name" value="Sig_transdc_resp-reg_receiver"/>
</dbReference>
<name>A0ABU5BV28_9GAMM</name>
<dbReference type="InterPro" id="IPR011006">
    <property type="entry name" value="CheY-like_superfamily"/>
</dbReference>
<dbReference type="CDD" id="cd17910">
    <property type="entry name" value="CheC_ClassII"/>
    <property type="match status" value="1"/>
</dbReference>
<keyword evidence="6" id="KW-1185">Reference proteome</keyword>
<evidence type="ECO:0000256" key="2">
    <source>
        <dbReference type="ARBA" id="ARBA00022553"/>
    </source>
</evidence>
<evidence type="ECO:0000259" key="4">
    <source>
        <dbReference type="PROSITE" id="PS50110"/>
    </source>
</evidence>
<dbReference type="Proteomes" id="UP001281217">
    <property type="component" value="Unassembled WGS sequence"/>
</dbReference>
<evidence type="ECO:0000256" key="1">
    <source>
        <dbReference type="ARBA" id="ARBA00022500"/>
    </source>
</evidence>
<dbReference type="SUPFAM" id="SSF103039">
    <property type="entry name" value="CheC-like"/>
    <property type="match status" value="1"/>
</dbReference>
<dbReference type="EMBL" id="JAVRDO010000003">
    <property type="protein sequence ID" value="MDX9686635.1"/>
    <property type="molecule type" value="Genomic_DNA"/>
</dbReference>
<feature type="domain" description="Response regulatory" evidence="4">
    <location>
        <begin position="19"/>
        <end position="134"/>
    </location>
</feature>
<dbReference type="InterPro" id="IPR050595">
    <property type="entry name" value="Bact_response_regulator"/>
</dbReference>
<evidence type="ECO:0000313" key="5">
    <source>
        <dbReference type="EMBL" id="MDX9686635.1"/>
    </source>
</evidence>
<proteinExistence type="predicted"/>
<dbReference type="SUPFAM" id="SSF52172">
    <property type="entry name" value="CheY-like"/>
    <property type="match status" value="1"/>
</dbReference>
<dbReference type="Gene3D" id="3.40.1550.10">
    <property type="entry name" value="CheC-like"/>
    <property type="match status" value="1"/>
</dbReference>
<dbReference type="PROSITE" id="PS50110">
    <property type="entry name" value="RESPONSE_REGULATORY"/>
    <property type="match status" value="1"/>
</dbReference>
<keyword evidence="2 3" id="KW-0597">Phosphoprotein</keyword>
<evidence type="ECO:0000256" key="3">
    <source>
        <dbReference type="PROSITE-ProRule" id="PRU00169"/>
    </source>
</evidence>
<dbReference type="PANTHER" id="PTHR44591:SF24">
    <property type="entry name" value="PROTEIN-GLUTAMATE METHYLESTERASE_PROTEIN-GLUTAMINE GLUTAMINASE 1"/>
    <property type="match status" value="1"/>
</dbReference>
<dbReference type="Pfam" id="PF00072">
    <property type="entry name" value="Response_reg"/>
    <property type="match status" value="1"/>
</dbReference>